<proteinExistence type="predicted"/>
<protein>
    <submittedName>
        <fullName evidence="1">Uncharacterized protein</fullName>
    </submittedName>
</protein>
<accession>A0ABQ8X9A1</accession>
<reference evidence="1" key="1">
    <citation type="submission" date="2022-08" db="EMBL/GenBank/DDBJ databases">
        <title>Novel sulfate-reducing endosymbionts in the free-living metamonad Anaeramoeba.</title>
        <authorList>
            <person name="Jerlstrom-Hultqvist J."/>
            <person name="Cepicka I."/>
            <person name="Gallot-Lavallee L."/>
            <person name="Salas-Leiva D."/>
            <person name="Curtis B.A."/>
            <person name="Zahonova K."/>
            <person name="Pipaliya S."/>
            <person name="Dacks J."/>
            <person name="Roger A.J."/>
        </authorList>
    </citation>
    <scope>NUCLEOTIDE SEQUENCE</scope>
    <source>
        <strain evidence="1">Schooner1</strain>
    </source>
</reference>
<dbReference type="EMBL" id="JAOAOG010000322">
    <property type="protein sequence ID" value="KAJ6229271.1"/>
    <property type="molecule type" value="Genomic_DNA"/>
</dbReference>
<comment type="caution">
    <text evidence="1">The sequence shown here is derived from an EMBL/GenBank/DDBJ whole genome shotgun (WGS) entry which is preliminary data.</text>
</comment>
<sequence length="177" mass="21209">MSFRVKNKRYWLREKLTKGGEFKKPLLYPKPKRIQQDQQKRHNSDNITIHPKIKKEKKDRQQQGFNQFVKQKESKTESKIKTINFYHKIQLSRSQKFVGQFRKIVLFEQITNKFQSLLPHLFLRRDFDKFSDVRPVASCIIFQVLSMVPDQTTHSILVNKLITYLQILTKETLLKSS</sequence>
<dbReference type="Proteomes" id="UP001150062">
    <property type="component" value="Unassembled WGS sequence"/>
</dbReference>
<name>A0ABQ8X9A1_9EUKA</name>
<evidence type="ECO:0000313" key="2">
    <source>
        <dbReference type="Proteomes" id="UP001150062"/>
    </source>
</evidence>
<organism evidence="1 2">
    <name type="scientific">Anaeramoeba flamelloides</name>
    <dbReference type="NCBI Taxonomy" id="1746091"/>
    <lineage>
        <taxon>Eukaryota</taxon>
        <taxon>Metamonada</taxon>
        <taxon>Anaeramoebidae</taxon>
        <taxon>Anaeramoeba</taxon>
    </lineage>
</organism>
<keyword evidence="2" id="KW-1185">Reference proteome</keyword>
<evidence type="ECO:0000313" key="1">
    <source>
        <dbReference type="EMBL" id="KAJ6229271.1"/>
    </source>
</evidence>
<gene>
    <name evidence="1" type="ORF">M0813_07889</name>
</gene>